<dbReference type="InterPro" id="IPR001853">
    <property type="entry name" value="DSBA-like_thioredoxin_dom"/>
</dbReference>
<keyword evidence="3" id="KW-1185">Reference proteome</keyword>
<evidence type="ECO:0000313" key="2">
    <source>
        <dbReference type="EMBL" id="SHG58707.1"/>
    </source>
</evidence>
<sequence length="215" mass="24033">MLVEVWSDILCPWCYLGKRRLETALARFEHRDAVEVVWRSFELRADEPTVPGRSLLDVMAGYGMDRDATLAKFAHIGQLGAAEGLTIRLRTAWPVNTFDAHRLTHWAATHGLRSELKERLFRAYHEENRVLSEHDTLAELAGEVGLDVDQAREVLAGAAYGEDVRADERRAQEVGVSAVPTFLVDGRRVRSGALTSDALLSLLKASWAERETQPA</sequence>
<dbReference type="GO" id="GO:0016853">
    <property type="term" value="F:isomerase activity"/>
    <property type="evidence" value="ECO:0007669"/>
    <property type="project" value="UniProtKB-KW"/>
</dbReference>
<name>A0A1M5L116_STRHI</name>
<accession>A0A1M5L116</accession>
<dbReference type="InterPro" id="IPR036249">
    <property type="entry name" value="Thioredoxin-like_sf"/>
</dbReference>
<feature type="domain" description="DSBA-like thioredoxin" evidence="1">
    <location>
        <begin position="3"/>
        <end position="203"/>
    </location>
</feature>
<dbReference type="GO" id="GO:0016491">
    <property type="term" value="F:oxidoreductase activity"/>
    <property type="evidence" value="ECO:0007669"/>
    <property type="project" value="InterPro"/>
</dbReference>
<dbReference type="SUPFAM" id="SSF52833">
    <property type="entry name" value="Thioredoxin-like"/>
    <property type="match status" value="1"/>
</dbReference>
<gene>
    <name evidence="2" type="ORF">SAMN05444320_110131</name>
</gene>
<keyword evidence="2" id="KW-0413">Isomerase</keyword>
<dbReference type="CDD" id="cd03024">
    <property type="entry name" value="DsbA_FrnE"/>
    <property type="match status" value="1"/>
</dbReference>
<dbReference type="STRING" id="2017.SAMN05444320_110131"/>
<protein>
    <submittedName>
        <fullName evidence="2">Predicted dithiol-disulfide isomerase, DsbA family</fullName>
    </submittedName>
</protein>
<dbReference type="Gene3D" id="3.40.30.10">
    <property type="entry name" value="Glutaredoxin"/>
    <property type="match status" value="1"/>
</dbReference>
<evidence type="ECO:0000313" key="3">
    <source>
        <dbReference type="Proteomes" id="UP000184501"/>
    </source>
</evidence>
<dbReference type="AlphaFoldDB" id="A0A1M5L116"/>
<evidence type="ECO:0000259" key="1">
    <source>
        <dbReference type="Pfam" id="PF01323"/>
    </source>
</evidence>
<dbReference type="PANTHER" id="PTHR13887">
    <property type="entry name" value="GLUTATHIONE S-TRANSFERASE KAPPA"/>
    <property type="match status" value="1"/>
</dbReference>
<dbReference type="Proteomes" id="UP000184501">
    <property type="component" value="Unassembled WGS sequence"/>
</dbReference>
<dbReference type="Pfam" id="PF01323">
    <property type="entry name" value="DSBA"/>
    <property type="match status" value="1"/>
</dbReference>
<reference evidence="2 3" key="1">
    <citation type="submission" date="2016-11" db="EMBL/GenBank/DDBJ databases">
        <authorList>
            <person name="Jaros S."/>
            <person name="Januszkiewicz K."/>
            <person name="Wedrychowicz H."/>
        </authorList>
    </citation>
    <scope>NUCLEOTIDE SEQUENCE [LARGE SCALE GENOMIC DNA]</scope>
    <source>
        <strain evidence="2 3">DSM 44523</strain>
    </source>
</reference>
<dbReference type="EMBL" id="FQVN01000010">
    <property type="protein sequence ID" value="SHG58707.1"/>
    <property type="molecule type" value="Genomic_DNA"/>
</dbReference>
<organism evidence="2 3">
    <name type="scientific">Streptoalloteichus hindustanus</name>
    <dbReference type="NCBI Taxonomy" id="2017"/>
    <lineage>
        <taxon>Bacteria</taxon>
        <taxon>Bacillati</taxon>
        <taxon>Actinomycetota</taxon>
        <taxon>Actinomycetes</taxon>
        <taxon>Pseudonocardiales</taxon>
        <taxon>Pseudonocardiaceae</taxon>
        <taxon>Streptoalloteichus</taxon>
    </lineage>
</organism>
<proteinExistence type="predicted"/>
<dbReference type="PANTHER" id="PTHR13887:SF41">
    <property type="entry name" value="THIOREDOXIN SUPERFAMILY PROTEIN"/>
    <property type="match status" value="1"/>
</dbReference>